<dbReference type="GO" id="GO:0070182">
    <property type="term" value="F:DNA polymerase binding"/>
    <property type="evidence" value="ECO:0007669"/>
    <property type="project" value="TreeGrafter"/>
</dbReference>
<dbReference type="Pfam" id="PF14674">
    <property type="entry name" value="FANCI_S1-cap"/>
    <property type="match status" value="1"/>
</dbReference>
<organism evidence="3 4">
    <name type="scientific">Desmophyllum pertusum</name>
    <dbReference type="NCBI Taxonomy" id="174260"/>
    <lineage>
        <taxon>Eukaryota</taxon>
        <taxon>Metazoa</taxon>
        <taxon>Cnidaria</taxon>
        <taxon>Anthozoa</taxon>
        <taxon>Hexacorallia</taxon>
        <taxon>Scleractinia</taxon>
        <taxon>Caryophylliina</taxon>
        <taxon>Caryophylliidae</taxon>
        <taxon>Desmophyllum</taxon>
    </lineage>
</organism>
<keyword evidence="4" id="KW-1185">Reference proteome</keyword>
<comment type="caution">
    <text evidence="3">The sequence shown here is derived from an EMBL/GenBank/DDBJ whole genome shotgun (WGS) entry which is preliminary data.</text>
</comment>
<proteinExistence type="predicted"/>
<dbReference type="InterPro" id="IPR029305">
    <property type="entry name" value="FANCI_S1-cap"/>
</dbReference>
<dbReference type="Pfam" id="PF14675">
    <property type="entry name" value="FANCI_S1"/>
    <property type="match status" value="2"/>
</dbReference>
<accession>A0A9W9Z824</accession>
<dbReference type="Proteomes" id="UP001163046">
    <property type="component" value="Unassembled WGS sequence"/>
</dbReference>
<gene>
    <name evidence="3" type="ORF">OS493_031515</name>
</gene>
<dbReference type="AlphaFoldDB" id="A0A9W9Z824"/>
<evidence type="ECO:0000313" key="4">
    <source>
        <dbReference type="Proteomes" id="UP001163046"/>
    </source>
</evidence>
<feature type="domain" description="FANCI solenoid 1" evidence="2">
    <location>
        <begin position="161"/>
        <end position="227"/>
    </location>
</feature>
<sequence>MDEKIIRLCEENNVPSLVQALSTLKNQKVVDLLEARAIEGRGDPVPYLQAIFKGSPCDTKVGLDRRIFVFKHAIQILNEGDLSNKIATEVVGFLLMELDAFPGRTLAELADVFINAIKNGSLSNGKSLELFPKVLSAVAAKDFIPMAGDGIHNVLFIWLLFFRDVPMTSDELRFVMEKIVRAMKDLDLQELPPLVYQLLLLSTKGHKQLVLEGVTSFFNNLDETCRKERQGR</sequence>
<feature type="domain" description="FANCI solenoid 1 cap" evidence="1">
    <location>
        <begin position="1"/>
        <end position="54"/>
    </location>
</feature>
<protein>
    <submittedName>
        <fullName evidence="3">Uncharacterized protein</fullName>
    </submittedName>
</protein>
<dbReference type="EMBL" id="MU826386">
    <property type="protein sequence ID" value="KAJ7376921.1"/>
    <property type="molecule type" value="Genomic_DNA"/>
</dbReference>
<feature type="domain" description="FANCI solenoid 1" evidence="2">
    <location>
        <begin position="64"/>
        <end position="148"/>
    </location>
</feature>
<name>A0A9W9Z824_9CNID</name>
<evidence type="ECO:0000259" key="2">
    <source>
        <dbReference type="Pfam" id="PF14675"/>
    </source>
</evidence>
<dbReference type="PANTHER" id="PTHR21818:SF0">
    <property type="entry name" value="FANCONI ANEMIA GROUP I PROTEIN"/>
    <property type="match status" value="1"/>
</dbReference>
<evidence type="ECO:0000313" key="3">
    <source>
        <dbReference type="EMBL" id="KAJ7376921.1"/>
    </source>
</evidence>
<dbReference type="PANTHER" id="PTHR21818">
    <property type="entry name" value="BC025462 PROTEIN"/>
    <property type="match status" value="1"/>
</dbReference>
<dbReference type="InterPro" id="IPR026171">
    <property type="entry name" value="FANCI"/>
</dbReference>
<dbReference type="InterPro" id="IPR029308">
    <property type="entry name" value="FANCI_S1"/>
</dbReference>
<dbReference type="GO" id="GO:0006281">
    <property type="term" value="P:DNA repair"/>
    <property type="evidence" value="ECO:0007669"/>
    <property type="project" value="InterPro"/>
</dbReference>
<evidence type="ECO:0000259" key="1">
    <source>
        <dbReference type="Pfam" id="PF14674"/>
    </source>
</evidence>
<reference evidence="3" key="1">
    <citation type="submission" date="2023-01" db="EMBL/GenBank/DDBJ databases">
        <title>Genome assembly of the deep-sea coral Lophelia pertusa.</title>
        <authorList>
            <person name="Herrera S."/>
            <person name="Cordes E."/>
        </authorList>
    </citation>
    <scope>NUCLEOTIDE SEQUENCE</scope>
    <source>
        <strain evidence="3">USNM1676648</strain>
        <tissue evidence="3">Polyp</tissue>
    </source>
</reference>
<dbReference type="OrthoDB" id="195089at2759"/>